<sequence length="291" mass="31077">MKSLRATVAAVSAAALVLTACGDERESLFDGQNAISIGYVVDSPGFSWGEEDPQGLDASLATALYASLKSPDMPSDEQTKVRLNNVGERDAAILDRKTTLVAAAYSITPARNQKGIDFAGPYLKTGQAFLVPKGSSATPADLQGRSVCVVSGTTAPADSSGLSDLTTRDKVSQCIELLNDGAVEAVFDDTLVLYGYMGLPDYKNDYRIIEDVKGRTQYYGIGILGGHQEDCERVNEAIKKYLAGNWKSDFASYFPAIPPSVYQPNNPFLPNASEMSERSCQVEADVTASDG</sequence>
<name>A0A9X1T4T3_9ACTN</name>
<feature type="domain" description="Solute-binding protein family 3/N-terminal" evidence="4">
    <location>
        <begin position="34"/>
        <end position="257"/>
    </location>
</feature>
<keyword evidence="6" id="KW-1185">Reference proteome</keyword>
<evidence type="ECO:0000256" key="1">
    <source>
        <dbReference type="ARBA" id="ARBA00010333"/>
    </source>
</evidence>
<dbReference type="EMBL" id="JAJOMB010000037">
    <property type="protein sequence ID" value="MCD5316963.1"/>
    <property type="molecule type" value="Genomic_DNA"/>
</dbReference>
<dbReference type="PROSITE" id="PS51257">
    <property type="entry name" value="PROKAR_LIPOPROTEIN"/>
    <property type="match status" value="1"/>
</dbReference>
<comment type="similarity">
    <text evidence="1">Belongs to the bacterial solute-binding protein 3 family.</text>
</comment>
<dbReference type="InterPro" id="IPR051455">
    <property type="entry name" value="Bact_solute-bind_prot3"/>
</dbReference>
<dbReference type="PANTHER" id="PTHR30085">
    <property type="entry name" value="AMINO ACID ABC TRANSPORTER PERMEASE"/>
    <property type="match status" value="1"/>
</dbReference>
<dbReference type="GO" id="GO:0030288">
    <property type="term" value="C:outer membrane-bounded periplasmic space"/>
    <property type="evidence" value="ECO:0007669"/>
    <property type="project" value="TreeGrafter"/>
</dbReference>
<proteinExistence type="inferred from homology"/>
<evidence type="ECO:0000313" key="5">
    <source>
        <dbReference type="EMBL" id="MCD5316963.1"/>
    </source>
</evidence>
<keyword evidence="3" id="KW-0732">Signal</keyword>
<dbReference type="GO" id="GO:0006865">
    <property type="term" value="P:amino acid transport"/>
    <property type="evidence" value="ECO:0007669"/>
    <property type="project" value="TreeGrafter"/>
</dbReference>
<organism evidence="5 6">
    <name type="scientific">Kineosporia babensis</name>
    <dbReference type="NCBI Taxonomy" id="499548"/>
    <lineage>
        <taxon>Bacteria</taxon>
        <taxon>Bacillati</taxon>
        <taxon>Actinomycetota</taxon>
        <taxon>Actinomycetes</taxon>
        <taxon>Kineosporiales</taxon>
        <taxon>Kineosporiaceae</taxon>
        <taxon>Kineosporia</taxon>
    </lineage>
</organism>
<accession>A0A9X1T4T3</accession>
<dbReference type="AlphaFoldDB" id="A0A9X1T4T3"/>
<protein>
    <submittedName>
        <fullName evidence="5">Transporter substrate-binding domain-containing protein</fullName>
    </submittedName>
</protein>
<gene>
    <name evidence="5" type="ORF">LR394_39315</name>
</gene>
<dbReference type="RefSeq" id="WP_231449815.1">
    <property type="nucleotide sequence ID" value="NZ_JAJOMB010000037.1"/>
</dbReference>
<dbReference type="GO" id="GO:0005576">
    <property type="term" value="C:extracellular region"/>
    <property type="evidence" value="ECO:0007669"/>
    <property type="project" value="TreeGrafter"/>
</dbReference>
<dbReference type="InterPro" id="IPR001638">
    <property type="entry name" value="Solute-binding_3/MltF_N"/>
</dbReference>
<dbReference type="SMART" id="SM00062">
    <property type="entry name" value="PBPb"/>
    <property type="match status" value="1"/>
</dbReference>
<dbReference type="Pfam" id="PF00497">
    <property type="entry name" value="SBP_bac_3"/>
    <property type="match status" value="1"/>
</dbReference>
<comment type="caution">
    <text evidence="5">The sequence shown here is derived from an EMBL/GenBank/DDBJ whole genome shotgun (WGS) entry which is preliminary data.</text>
</comment>
<dbReference type="PANTHER" id="PTHR30085:SF6">
    <property type="entry name" value="ABC TRANSPORTER GLUTAMINE-BINDING PROTEIN GLNH"/>
    <property type="match status" value="1"/>
</dbReference>
<evidence type="ECO:0000256" key="2">
    <source>
        <dbReference type="ARBA" id="ARBA00022448"/>
    </source>
</evidence>
<reference evidence="5" key="1">
    <citation type="submission" date="2021-11" db="EMBL/GenBank/DDBJ databases">
        <title>Streptomyces corallinus and Kineosporia corallina sp. nov., two new coral-derived marine actinobacteria.</title>
        <authorList>
            <person name="Buangrab K."/>
            <person name="Sutthacheep M."/>
            <person name="Yeemin T."/>
            <person name="Harunari E."/>
            <person name="Igarashi Y."/>
            <person name="Sripreechasak P."/>
            <person name="Kanchanasin P."/>
            <person name="Tanasupawat S."/>
            <person name="Phongsopitanun W."/>
        </authorList>
    </citation>
    <scope>NUCLEOTIDE SEQUENCE</scope>
    <source>
        <strain evidence="5">JCM 31032</strain>
    </source>
</reference>
<keyword evidence="2" id="KW-0813">Transport</keyword>
<dbReference type="Proteomes" id="UP001138997">
    <property type="component" value="Unassembled WGS sequence"/>
</dbReference>
<evidence type="ECO:0000313" key="6">
    <source>
        <dbReference type="Proteomes" id="UP001138997"/>
    </source>
</evidence>
<dbReference type="SUPFAM" id="SSF53850">
    <property type="entry name" value="Periplasmic binding protein-like II"/>
    <property type="match status" value="1"/>
</dbReference>
<evidence type="ECO:0000256" key="3">
    <source>
        <dbReference type="ARBA" id="ARBA00022729"/>
    </source>
</evidence>
<dbReference type="Gene3D" id="3.40.190.10">
    <property type="entry name" value="Periplasmic binding protein-like II"/>
    <property type="match status" value="2"/>
</dbReference>
<evidence type="ECO:0000259" key="4">
    <source>
        <dbReference type="SMART" id="SM00062"/>
    </source>
</evidence>